<dbReference type="Proteomes" id="UP000051913">
    <property type="component" value="Unassembled WGS sequence"/>
</dbReference>
<dbReference type="PANTHER" id="PTHR42941:SF1">
    <property type="entry name" value="SLL1037 PROTEIN"/>
    <property type="match status" value="1"/>
</dbReference>
<dbReference type="Gene3D" id="3.40.190.10">
    <property type="entry name" value="Periplasmic binding protein-like II"/>
    <property type="match status" value="2"/>
</dbReference>
<keyword evidence="3" id="KW-1185">Reference proteome</keyword>
<dbReference type="RefSeq" id="WP_057850012.1">
    <property type="nucleotide sequence ID" value="NZ_LLXX01000053.1"/>
</dbReference>
<sequence>MSDPNDNPARSRRRRKRKSYALLILAAGMLAFCVAAGTLYYVLRPTTLRIAVGPAGSDDQKLIQLIAQTFAREGSSVRLTPITTEGAVESIALFTDGKADLAVARGDLNLPASAESVAILRKNVVVLWAPSGLPAKGSKKQPTAKIKSLDELAGHRVGVIGRTQANVALLRSILKESGINPDKVTISQFATNQINEMARDQSVDAFMAVGPLKSKITVDAIAATAAARGEPKFLPIEVSDAISKKNPIYESEEIPASIFGSSPQRPEDKIDTVAVNHLIIAAKSLSDTAVAAFARQLFTNRQQLARELPTASQIEKPDTDKDAALPAHAGAAAYIDGNERTFLEKYTDYIWGAILILSGLGSVGAWFKHYWNRDEREVYVGHRDELLDLISRVRKAETPEELAQMQNTADGILRHALDCYDDGAVEDGDLSVIGLALEQFHHAVADRRTVLNAAAAEAPPMRARQTI</sequence>
<comment type="caution">
    <text evidence="2">The sequence shown here is derived from an EMBL/GenBank/DDBJ whole genome shotgun (WGS) entry which is preliminary data.</text>
</comment>
<keyword evidence="1" id="KW-1133">Transmembrane helix</keyword>
<evidence type="ECO:0000313" key="2">
    <source>
        <dbReference type="EMBL" id="KRR10172.1"/>
    </source>
</evidence>
<dbReference type="SUPFAM" id="SSF53850">
    <property type="entry name" value="Periplasmic binding protein-like II"/>
    <property type="match status" value="1"/>
</dbReference>
<proteinExistence type="predicted"/>
<name>A0A0R3LQL6_9BRAD</name>
<feature type="transmembrane region" description="Helical" evidence="1">
    <location>
        <begin position="20"/>
        <end position="43"/>
    </location>
</feature>
<dbReference type="STRING" id="1518501.CQ10_14550"/>
<dbReference type="OrthoDB" id="252197at2"/>
<dbReference type="Pfam" id="PF16868">
    <property type="entry name" value="NMT1_3"/>
    <property type="match status" value="1"/>
</dbReference>
<dbReference type="AlphaFoldDB" id="A0A0R3LQL6"/>
<accession>A0A0R3LQL6</accession>
<gene>
    <name evidence="2" type="ORF">CP49_40470</name>
</gene>
<organism evidence="2 3">
    <name type="scientific">Bradyrhizobium valentinum</name>
    <dbReference type="NCBI Taxonomy" id="1518501"/>
    <lineage>
        <taxon>Bacteria</taxon>
        <taxon>Pseudomonadati</taxon>
        <taxon>Pseudomonadota</taxon>
        <taxon>Alphaproteobacteria</taxon>
        <taxon>Hyphomicrobiales</taxon>
        <taxon>Nitrobacteraceae</taxon>
        <taxon>Bradyrhizobium</taxon>
    </lineage>
</organism>
<reference evidence="2 3" key="1">
    <citation type="submission" date="2014-03" db="EMBL/GenBank/DDBJ databases">
        <title>Bradyrhizobium valentinum sp. nov., isolated from effective nodules of Lupinus mariae-josephae, a lupine endemic of basic-lime soils in Eastern Spain.</title>
        <authorList>
            <person name="Duran D."/>
            <person name="Rey L."/>
            <person name="Navarro A."/>
            <person name="Busquets A."/>
            <person name="Imperial J."/>
            <person name="Ruiz-Argueso T."/>
        </authorList>
    </citation>
    <scope>NUCLEOTIDE SEQUENCE [LARGE SCALE GENOMIC DNA]</scope>
    <source>
        <strain evidence="2 3">LmjM3</strain>
    </source>
</reference>
<evidence type="ECO:0000256" key="1">
    <source>
        <dbReference type="SAM" id="Phobius"/>
    </source>
</evidence>
<evidence type="ECO:0000313" key="3">
    <source>
        <dbReference type="Proteomes" id="UP000051913"/>
    </source>
</evidence>
<protein>
    <submittedName>
        <fullName evidence="2">TRAP transporter</fullName>
    </submittedName>
</protein>
<dbReference type="PANTHER" id="PTHR42941">
    <property type="entry name" value="SLL1037 PROTEIN"/>
    <property type="match status" value="1"/>
</dbReference>
<keyword evidence="1" id="KW-0812">Transmembrane</keyword>
<dbReference type="InterPro" id="IPR011852">
    <property type="entry name" value="TRAP_TAXI"/>
</dbReference>
<keyword evidence="1" id="KW-0472">Membrane</keyword>
<dbReference type="EMBL" id="LLXX01000053">
    <property type="protein sequence ID" value="KRR10172.1"/>
    <property type="molecule type" value="Genomic_DNA"/>
</dbReference>